<evidence type="ECO:0000259" key="5">
    <source>
        <dbReference type="Pfam" id="PF04542"/>
    </source>
</evidence>
<dbReference type="EMBL" id="CP149822">
    <property type="protein sequence ID" value="WZN43115.1"/>
    <property type="molecule type" value="Genomic_DNA"/>
</dbReference>
<dbReference type="RefSeq" id="WP_341837936.1">
    <property type="nucleotide sequence ID" value="NZ_CP149822.1"/>
</dbReference>
<dbReference type="Pfam" id="PF08281">
    <property type="entry name" value="Sigma70_r4_2"/>
    <property type="match status" value="1"/>
</dbReference>
<feature type="domain" description="RNA polymerase sigma factor 70 region 4 type 2" evidence="6">
    <location>
        <begin position="121"/>
        <end position="172"/>
    </location>
</feature>
<organism evidence="7 8">
    <name type="scientific">Chitinophaga pollutisoli</name>
    <dbReference type="NCBI Taxonomy" id="3133966"/>
    <lineage>
        <taxon>Bacteria</taxon>
        <taxon>Pseudomonadati</taxon>
        <taxon>Bacteroidota</taxon>
        <taxon>Chitinophagia</taxon>
        <taxon>Chitinophagales</taxon>
        <taxon>Chitinophagaceae</taxon>
        <taxon>Chitinophaga</taxon>
    </lineage>
</organism>
<dbReference type="SUPFAM" id="SSF88659">
    <property type="entry name" value="Sigma3 and sigma4 domains of RNA polymerase sigma factors"/>
    <property type="match status" value="1"/>
</dbReference>
<dbReference type="NCBIfam" id="TIGR02937">
    <property type="entry name" value="sigma70-ECF"/>
    <property type="match status" value="1"/>
</dbReference>
<dbReference type="InterPro" id="IPR013325">
    <property type="entry name" value="RNA_pol_sigma_r2"/>
</dbReference>
<keyword evidence="8" id="KW-1185">Reference proteome</keyword>
<dbReference type="InterPro" id="IPR036388">
    <property type="entry name" value="WH-like_DNA-bd_sf"/>
</dbReference>
<evidence type="ECO:0000256" key="4">
    <source>
        <dbReference type="ARBA" id="ARBA00023163"/>
    </source>
</evidence>
<dbReference type="SUPFAM" id="SSF88946">
    <property type="entry name" value="Sigma2 domain of RNA polymerase sigma factors"/>
    <property type="match status" value="1"/>
</dbReference>
<evidence type="ECO:0000256" key="2">
    <source>
        <dbReference type="ARBA" id="ARBA00023015"/>
    </source>
</evidence>
<evidence type="ECO:0000313" key="8">
    <source>
        <dbReference type="Proteomes" id="UP001485459"/>
    </source>
</evidence>
<dbReference type="PANTHER" id="PTHR43133">
    <property type="entry name" value="RNA POLYMERASE ECF-TYPE SIGMA FACTO"/>
    <property type="match status" value="1"/>
</dbReference>
<evidence type="ECO:0000313" key="7">
    <source>
        <dbReference type="EMBL" id="WZN43115.1"/>
    </source>
</evidence>
<evidence type="ECO:0000256" key="1">
    <source>
        <dbReference type="ARBA" id="ARBA00010641"/>
    </source>
</evidence>
<evidence type="ECO:0000259" key="6">
    <source>
        <dbReference type="Pfam" id="PF08281"/>
    </source>
</evidence>
<dbReference type="Pfam" id="PF04542">
    <property type="entry name" value="Sigma70_r2"/>
    <property type="match status" value="1"/>
</dbReference>
<feature type="domain" description="RNA polymerase sigma-70 region 2" evidence="5">
    <location>
        <begin position="22"/>
        <end position="90"/>
    </location>
</feature>
<keyword evidence="3" id="KW-0731">Sigma factor</keyword>
<dbReference type="Gene3D" id="1.10.1740.10">
    <property type="match status" value="1"/>
</dbReference>
<dbReference type="InterPro" id="IPR007627">
    <property type="entry name" value="RNA_pol_sigma70_r2"/>
</dbReference>
<evidence type="ECO:0000256" key="3">
    <source>
        <dbReference type="ARBA" id="ARBA00023082"/>
    </source>
</evidence>
<dbReference type="InterPro" id="IPR014284">
    <property type="entry name" value="RNA_pol_sigma-70_dom"/>
</dbReference>
<gene>
    <name evidence="7" type="ORF">WJU16_08725</name>
</gene>
<dbReference type="PANTHER" id="PTHR43133:SF46">
    <property type="entry name" value="RNA POLYMERASE SIGMA-70 FACTOR ECF SUBFAMILY"/>
    <property type="match status" value="1"/>
</dbReference>
<comment type="similarity">
    <text evidence="1">Belongs to the sigma-70 factor family. ECF subfamily.</text>
</comment>
<sequence>MSEESFTPHEPSDAMHQLICDLFRQYHRALITEAAYLLQKKNLAEADDVVMDTFEVIIRRCHLDKVEPEKYKAYIFSAVRNNCLSAQRKAVTDKRRKDRFEETEPRFETGEQLERWDTRRGLHDAMQSLPGQQRLAFEKSYLEGKPHRQIAVEMELKPETVKSHIKIALKNLRNRLRHLR</sequence>
<dbReference type="InterPro" id="IPR039425">
    <property type="entry name" value="RNA_pol_sigma-70-like"/>
</dbReference>
<dbReference type="InterPro" id="IPR013324">
    <property type="entry name" value="RNA_pol_sigma_r3/r4-like"/>
</dbReference>
<keyword evidence="2" id="KW-0805">Transcription regulation</keyword>
<dbReference type="Proteomes" id="UP001485459">
    <property type="component" value="Chromosome"/>
</dbReference>
<proteinExistence type="inferred from homology"/>
<accession>A0ABZ2YV33</accession>
<reference evidence="8" key="1">
    <citation type="submission" date="2024-03" db="EMBL/GenBank/DDBJ databases">
        <title>Chitinophaga horti sp. nov., isolated from garden soil.</title>
        <authorList>
            <person name="Lee D.S."/>
            <person name="Han D.M."/>
            <person name="Baek J.H."/>
            <person name="Choi D.G."/>
            <person name="Jeon J.H."/>
            <person name="Jeon C.O."/>
        </authorList>
    </citation>
    <scope>NUCLEOTIDE SEQUENCE [LARGE SCALE GENOMIC DNA]</scope>
    <source>
        <strain evidence="8">GPA1</strain>
    </source>
</reference>
<dbReference type="InterPro" id="IPR013249">
    <property type="entry name" value="RNA_pol_sigma70_r4_t2"/>
</dbReference>
<protein>
    <submittedName>
        <fullName evidence="7">Sigma-70 family RNA polymerase sigma factor</fullName>
    </submittedName>
</protein>
<name>A0ABZ2YV33_9BACT</name>
<dbReference type="Gene3D" id="1.10.10.10">
    <property type="entry name" value="Winged helix-like DNA-binding domain superfamily/Winged helix DNA-binding domain"/>
    <property type="match status" value="1"/>
</dbReference>
<keyword evidence="4" id="KW-0804">Transcription</keyword>